<evidence type="ECO:0000256" key="8">
    <source>
        <dbReference type="PIRNR" id="PIRNR038148"/>
    </source>
</evidence>
<dbReference type="AlphaFoldDB" id="A0AAN7SX53"/>
<dbReference type="GO" id="GO:0005737">
    <property type="term" value="C:cytoplasm"/>
    <property type="evidence" value="ECO:0007669"/>
    <property type="project" value="UniProtKB-SubCell"/>
</dbReference>
<keyword evidence="7 8" id="KW-0539">Nucleus</keyword>
<comment type="subunit">
    <text evidence="2 8">Monomer.</text>
</comment>
<proteinExistence type="inferred from homology"/>
<evidence type="ECO:0000256" key="2">
    <source>
        <dbReference type="ARBA" id="ARBA00011245"/>
    </source>
</evidence>
<keyword evidence="6" id="KW-0949">S-adenosyl-L-methionine</keyword>
<dbReference type="GO" id="GO:0019702">
    <property type="term" value="F:protein arginine N5-methyltransferase activity"/>
    <property type="evidence" value="ECO:0007669"/>
    <property type="project" value="TreeGrafter"/>
</dbReference>
<evidence type="ECO:0000256" key="6">
    <source>
        <dbReference type="ARBA" id="ARBA00022691"/>
    </source>
</evidence>
<keyword evidence="4 8" id="KW-0489">Methyltransferase</keyword>
<sequence length="419" mass="46951">MSKRRKLTGDMSVSSGLAAQARTQEILDAASEHNNTKLERLLNEYKFKDVDAVDVQNDHGTSPLHAAILSCAKEGDKGESDLSTVESAACDTARLLLESGAIWNQLDTNDETPGCIAYRLELLDLYDLMVDAGVRAEVLLNRLEGYEALADDENDVAEEDDGADVVEKNGTEEAEDEAPQLINTTAETANGIIEQAKSDVNSGDYLASNLTLTRDKLLDGDQNGVMMAWESEIMKRSVDLLLTKPGMKVLNIGAGMMIFDTFVQSHVHKPEIHHIIEAHPDILSNMENGGWNEKTGVTIHPGRWQEILPQLVADNQTFDAIYYDTFAESYSDFREFFTEYVIGLLEPEGKWSFFNGMGADRQISYDVYQKVTEIDLLEAGFDVEWQEVDIPELEAEWEGVKRKYWNVKKYRLPICKFMG</sequence>
<comment type="caution">
    <text evidence="10">The sequence shown here is derived from an EMBL/GenBank/DDBJ whole genome shotgun (WGS) entry which is preliminary data.</text>
</comment>
<dbReference type="PANTHER" id="PTHR32379">
    <property type="entry name" value="GUANIDINOACETATE N-METHYLTRANSFERASE"/>
    <property type="match status" value="1"/>
</dbReference>
<dbReference type="Proteomes" id="UP001309876">
    <property type="component" value="Unassembled WGS sequence"/>
</dbReference>
<evidence type="ECO:0000259" key="9">
    <source>
        <dbReference type="PROSITE" id="PS51559"/>
    </source>
</evidence>
<keyword evidence="5 8" id="KW-0808">Transferase</keyword>
<evidence type="ECO:0000313" key="10">
    <source>
        <dbReference type="EMBL" id="KAK5083845.1"/>
    </source>
</evidence>
<accession>A0AAN7SX53</accession>
<dbReference type="GO" id="GO:0005634">
    <property type="term" value="C:nucleus"/>
    <property type="evidence" value="ECO:0007669"/>
    <property type="project" value="UniProtKB-SubCell"/>
</dbReference>
<dbReference type="InterPro" id="IPR017408">
    <property type="entry name" value="Arginine_N-MeTrfase_2"/>
</dbReference>
<dbReference type="GO" id="GO:0032259">
    <property type="term" value="P:methylation"/>
    <property type="evidence" value="ECO:0007669"/>
    <property type="project" value="UniProtKB-KW"/>
</dbReference>
<dbReference type="InterPro" id="IPR036770">
    <property type="entry name" value="Ankyrin_rpt-contain_sf"/>
</dbReference>
<dbReference type="EMBL" id="JAVRRJ010000006">
    <property type="protein sequence ID" value="KAK5083845.1"/>
    <property type="molecule type" value="Genomic_DNA"/>
</dbReference>
<evidence type="ECO:0000256" key="4">
    <source>
        <dbReference type="ARBA" id="ARBA00022603"/>
    </source>
</evidence>
<dbReference type="SUPFAM" id="SSF48403">
    <property type="entry name" value="Ankyrin repeat"/>
    <property type="match status" value="1"/>
</dbReference>
<gene>
    <name evidence="10" type="primary">RMT2</name>
    <name evidence="10" type="ORF">LTR05_006351</name>
</gene>
<organism evidence="10 11">
    <name type="scientific">Lithohypha guttulata</name>
    <dbReference type="NCBI Taxonomy" id="1690604"/>
    <lineage>
        <taxon>Eukaryota</taxon>
        <taxon>Fungi</taxon>
        <taxon>Dikarya</taxon>
        <taxon>Ascomycota</taxon>
        <taxon>Pezizomycotina</taxon>
        <taxon>Eurotiomycetes</taxon>
        <taxon>Chaetothyriomycetidae</taxon>
        <taxon>Chaetothyriales</taxon>
        <taxon>Trichomeriaceae</taxon>
        <taxon>Lithohypha</taxon>
    </lineage>
</organism>
<dbReference type="InterPro" id="IPR029063">
    <property type="entry name" value="SAM-dependent_MTases_sf"/>
</dbReference>
<comment type="similarity">
    <text evidence="8">Belongs to the class I-like SAM-binding methyltransferase superfamily. RMT2 methyltransferase family.</text>
</comment>
<reference evidence="10 11" key="1">
    <citation type="submission" date="2023-08" db="EMBL/GenBank/DDBJ databases">
        <title>Black Yeasts Isolated from many extreme environments.</title>
        <authorList>
            <person name="Coleine C."/>
            <person name="Stajich J.E."/>
            <person name="Selbmann L."/>
        </authorList>
    </citation>
    <scope>NUCLEOTIDE SEQUENCE [LARGE SCALE GENOMIC DNA]</scope>
    <source>
        <strain evidence="10 11">CCFEE 5910</strain>
    </source>
</reference>
<dbReference type="SUPFAM" id="SSF53335">
    <property type="entry name" value="S-adenosyl-L-methionine-dependent methyltransferases"/>
    <property type="match status" value="1"/>
</dbReference>
<dbReference type="PIRSF" id="PIRSF038148">
    <property type="entry name" value="Arginine_N-mtfrase-2"/>
    <property type="match status" value="1"/>
</dbReference>
<name>A0AAN7SX53_9EURO</name>
<feature type="domain" description="RMT2" evidence="9">
    <location>
        <begin position="198"/>
        <end position="419"/>
    </location>
</feature>
<dbReference type="Gene3D" id="3.40.50.150">
    <property type="entry name" value="Vaccinia Virus protein VP39"/>
    <property type="match status" value="1"/>
</dbReference>
<dbReference type="PROSITE" id="PS51559">
    <property type="entry name" value="SAM_RMT2"/>
    <property type="match status" value="1"/>
</dbReference>
<evidence type="ECO:0000256" key="3">
    <source>
        <dbReference type="ARBA" id="ARBA00022490"/>
    </source>
</evidence>
<keyword evidence="11" id="KW-1185">Reference proteome</keyword>
<comment type="subcellular location">
    <subcellularLocation>
        <location evidence="8">Cytoplasm</location>
    </subcellularLocation>
    <subcellularLocation>
        <location evidence="8">Nucleus</location>
    </subcellularLocation>
</comment>
<dbReference type="FunFam" id="3.40.50.150:FF:000135">
    <property type="entry name" value="Arginine N-methyltransferase 2"/>
    <property type="match status" value="1"/>
</dbReference>
<keyword evidence="3 8" id="KW-0963">Cytoplasm</keyword>
<evidence type="ECO:0000313" key="11">
    <source>
        <dbReference type="Proteomes" id="UP001309876"/>
    </source>
</evidence>
<evidence type="ECO:0000256" key="1">
    <source>
        <dbReference type="ARBA" id="ARBA00002207"/>
    </source>
</evidence>
<evidence type="ECO:0000256" key="7">
    <source>
        <dbReference type="ARBA" id="ARBA00023242"/>
    </source>
</evidence>
<evidence type="ECO:0000256" key="5">
    <source>
        <dbReference type="ARBA" id="ARBA00022679"/>
    </source>
</evidence>
<dbReference type="InterPro" id="IPR026480">
    <property type="entry name" value="RMT2_dom"/>
</dbReference>
<protein>
    <recommendedName>
        <fullName evidence="8">Arginine N-methyltransferase 2</fullName>
        <ecNumber evidence="8">2.1.1.-</ecNumber>
    </recommendedName>
</protein>
<dbReference type="Gene3D" id="1.25.40.20">
    <property type="entry name" value="Ankyrin repeat-containing domain"/>
    <property type="match status" value="1"/>
</dbReference>
<dbReference type="InterPro" id="IPR051038">
    <property type="entry name" value="RMT2/GAMT_Mtase"/>
</dbReference>
<dbReference type="PANTHER" id="PTHR32379:SF1">
    <property type="entry name" value="GUANIDINOACETATE N-METHYLTRANSFERASE"/>
    <property type="match status" value="1"/>
</dbReference>
<dbReference type="EC" id="2.1.1.-" evidence="8"/>
<comment type="function">
    <text evidence="1 8">S-adenosyl-L-methionine-dependent protein-arginine N-methyltransferase that methylates the delta-nitrogen atom of arginine residues to form N5-methylarginine (type IV) in target proteins. Monomethylates ribosomal protein L12.</text>
</comment>